<gene>
    <name evidence="1" type="ORF">C4K88_01050</name>
</gene>
<accession>A0A2S5J145</accession>
<dbReference type="AlphaFoldDB" id="A0A2S5J145"/>
<evidence type="ECO:0000313" key="2">
    <source>
        <dbReference type="Proteomes" id="UP000239297"/>
    </source>
</evidence>
<comment type="caution">
    <text evidence="1">The sequence shown here is derived from an EMBL/GenBank/DDBJ whole genome shotgun (WGS) entry which is preliminary data.</text>
</comment>
<reference evidence="1 2" key="1">
    <citation type="journal article" date="2014" name="Int. J. Syst. Evol. Microbiol.">
        <title>Arthrobacter pityocampae sp. nov., isolated from Thaumetopoea pityocampa (Lep., Thaumetopoeidae).</title>
        <authorList>
            <person name="Ince I.A."/>
            <person name="Demirbag Z."/>
            <person name="Kati H."/>
        </authorList>
    </citation>
    <scope>NUCLEOTIDE SEQUENCE [LARGE SCALE GENOMIC DNA]</scope>
    <source>
        <strain evidence="1 2">Tp2</strain>
    </source>
</reference>
<protein>
    <submittedName>
        <fullName evidence="1">Uncharacterized protein</fullName>
    </submittedName>
</protein>
<dbReference type="EMBL" id="PRKW01000001">
    <property type="protein sequence ID" value="PPB50515.1"/>
    <property type="molecule type" value="Genomic_DNA"/>
</dbReference>
<evidence type="ECO:0000313" key="1">
    <source>
        <dbReference type="EMBL" id="PPB50515.1"/>
    </source>
</evidence>
<proteinExistence type="predicted"/>
<dbReference type="Proteomes" id="UP000239297">
    <property type="component" value="Unassembled WGS sequence"/>
</dbReference>
<name>A0A2S5J145_9MICC</name>
<keyword evidence="2" id="KW-1185">Reference proteome</keyword>
<organism evidence="1 2">
    <name type="scientific">Arthrobacter pityocampae</name>
    <dbReference type="NCBI Taxonomy" id="547334"/>
    <lineage>
        <taxon>Bacteria</taxon>
        <taxon>Bacillati</taxon>
        <taxon>Actinomycetota</taxon>
        <taxon>Actinomycetes</taxon>
        <taxon>Micrococcales</taxon>
        <taxon>Micrococcaceae</taxon>
        <taxon>Arthrobacter</taxon>
    </lineage>
</organism>
<sequence length="74" mass="8085">MLHAIMPERRRDAFGRGAPLRMTFPTWLRAERSVRSCTASSLVMIGGQTCSGSPSPPRSGRRVLLLSPGLLCVM</sequence>